<organism evidence="1 2">
    <name type="scientific">Ectopseudomonas alcaliphila</name>
    <dbReference type="NCBI Taxonomy" id="101564"/>
    <lineage>
        <taxon>Bacteria</taxon>
        <taxon>Pseudomonadati</taxon>
        <taxon>Pseudomonadota</taxon>
        <taxon>Gammaproteobacteria</taxon>
        <taxon>Pseudomonadales</taxon>
        <taxon>Pseudomonadaceae</taxon>
        <taxon>Ectopseudomonas</taxon>
    </lineage>
</organism>
<sequence>MNSAGSGMSTENTLAFASTILPCWNGRYITSFIAAVESGLQAERRRLQKNSYIVVASRDLYDYDGLSQSVDQLEAFPSQEQALAFARQASKAALAEALDTPTYGSYKWRQVDGSPTLFFTRYKQPQVHVIGSERLHLENGSGFDLLYIEHLVLHIQASEPLGNELFAYLGAEYEVMNYLSRQVEPRS</sequence>
<evidence type="ECO:0000313" key="2">
    <source>
        <dbReference type="Proteomes" id="UP000182413"/>
    </source>
</evidence>
<dbReference type="AlphaFoldDB" id="A0A1G7GDE3"/>
<protein>
    <submittedName>
        <fullName evidence="1">Uncharacterized protein</fullName>
    </submittedName>
</protein>
<proteinExistence type="predicted"/>
<name>A0A1G7GDE3_9GAMM</name>
<reference evidence="1 2" key="1">
    <citation type="submission" date="2016-10" db="EMBL/GenBank/DDBJ databases">
        <authorList>
            <person name="de Groot N.N."/>
        </authorList>
    </citation>
    <scope>NUCLEOTIDE SEQUENCE [LARGE SCALE GENOMIC DNA]</scope>
    <source>
        <strain evidence="1 2">JCM 10630</strain>
    </source>
</reference>
<accession>A0A1G7GDE3</accession>
<dbReference type="Proteomes" id="UP000182413">
    <property type="component" value="Unassembled WGS sequence"/>
</dbReference>
<gene>
    <name evidence="1" type="ORF">SAMN05216575_104211</name>
</gene>
<evidence type="ECO:0000313" key="1">
    <source>
        <dbReference type="EMBL" id="SDE86162.1"/>
    </source>
</evidence>
<dbReference type="EMBL" id="FNAE01000004">
    <property type="protein sequence ID" value="SDE86162.1"/>
    <property type="molecule type" value="Genomic_DNA"/>
</dbReference>